<protein>
    <submittedName>
        <fullName evidence="1">Uncharacterized protein</fullName>
    </submittedName>
</protein>
<comment type="caution">
    <text evidence="1">The sequence shown here is derived from an EMBL/GenBank/DDBJ whole genome shotgun (WGS) entry which is preliminary data.</text>
</comment>
<evidence type="ECO:0000313" key="1">
    <source>
        <dbReference type="EMBL" id="EOP90033.1"/>
    </source>
</evidence>
<sequence length="45" mass="5249">MVTGNSDITYENLLYMKQKYIHPENLKVANIQVVNAILKERLTEI</sequence>
<proteinExistence type="predicted"/>
<name>A0A9W5QWJ6_BACCE</name>
<dbReference type="RefSeq" id="WP_016098302.1">
    <property type="nucleotide sequence ID" value="NZ_KB976537.1"/>
</dbReference>
<evidence type="ECO:0000313" key="2">
    <source>
        <dbReference type="Proteomes" id="UP000014009"/>
    </source>
</evidence>
<dbReference type="Proteomes" id="UP000014009">
    <property type="component" value="Unassembled WGS sequence"/>
</dbReference>
<organism evidence="1 2">
    <name type="scientific">Bacillus cereus HuB4-4</name>
    <dbReference type="NCBI Taxonomy" id="1053211"/>
    <lineage>
        <taxon>Bacteria</taxon>
        <taxon>Bacillati</taxon>
        <taxon>Bacillota</taxon>
        <taxon>Bacilli</taxon>
        <taxon>Bacillales</taxon>
        <taxon>Bacillaceae</taxon>
        <taxon>Bacillus</taxon>
        <taxon>Bacillus cereus group</taxon>
    </lineage>
</organism>
<dbReference type="AlphaFoldDB" id="A0A9W5QWJ6"/>
<reference evidence="1 2" key="1">
    <citation type="submission" date="2012-12" db="EMBL/GenBank/DDBJ databases">
        <title>The Genome Sequence of Bacillus cereus HuB4-4.</title>
        <authorList>
            <consortium name="The Broad Institute Genome Sequencing Platform"/>
            <consortium name="The Broad Institute Genome Sequencing Center for Infectious Disease"/>
            <person name="Feldgarden M."/>
            <person name="Van der Auwera G.A."/>
            <person name="Mahillon J."/>
            <person name="Duprez V."/>
            <person name="Timmery S."/>
            <person name="Mattelet C."/>
            <person name="Dierick K."/>
            <person name="Sun M."/>
            <person name="Yu Z."/>
            <person name="Zhu L."/>
            <person name="Hu X."/>
            <person name="Shank E.B."/>
            <person name="Swiecicka I."/>
            <person name="Hansen B.M."/>
            <person name="Andrup L."/>
            <person name="Walker B."/>
            <person name="Young S.K."/>
            <person name="Zeng Q."/>
            <person name="Gargeya S."/>
            <person name="Fitzgerald M."/>
            <person name="Haas B."/>
            <person name="Abouelleil A."/>
            <person name="Alvarado L."/>
            <person name="Arachchi H.M."/>
            <person name="Berlin A.M."/>
            <person name="Chapman S.B."/>
            <person name="Dewar J."/>
            <person name="Goldberg J."/>
            <person name="Griggs A."/>
            <person name="Gujja S."/>
            <person name="Hansen M."/>
            <person name="Howarth C."/>
            <person name="Imamovic A."/>
            <person name="Larimer J."/>
            <person name="McCowan C."/>
            <person name="Murphy C."/>
            <person name="Neiman D."/>
            <person name="Pearson M."/>
            <person name="Priest M."/>
            <person name="Roberts A."/>
            <person name="Saif S."/>
            <person name="Shea T."/>
            <person name="Sisk P."/>
            <person name="Sykes S."/>
            <person name="Wortman J."/>
            <person name="Nusbaum C."/>
            <person name="Birren B."/>
        </authorList>
    </citation>
    <scope>NUCLEOTIDE SEQUENCE [LARGE SCALE GENOMIC DNA]</scope>
    <source>
        <strain evidence="1 2">HuB4-4</strain>
    </source>
</reference>
<accession>A0A9W5QWJ6</accession>
<gene>
    <name evidence="1" type="ORF">IGM_02222</name>
</gene>
<dbReference type="EMBL" id="AHEF01000045">
    <property type="protein sequence ID" value="EOP90033.1"/>
    <property type="molecule type" value="Genomic_DNA"/>
</dbReference>